<sequence length="207" mass="23135">MYLKCSTRVNRARAAHFGAGHPLSNFSPPPLGLGNLLSDDGKLIAKRYSPQVDIQEEEWMVEENEGECCSSHALAGSGRVGVLSRYPEIVDSIKTRLADLRKSGVCIGRLLTRTIILAIIQDKCPELLKSFKCSETYSVMDWSLRHGTRAAAHLLANANKVCERTFFRLVHLINFYDIPPELIINMDQTSVMLMVANNKSFNPKGER</sequence>
<keyword evidence="2" id="KW-1185">Reference proteome</keyword>
<proteinExistence type="predicted"/>
<organism evidence="1 2">
    <name type="scientific">Mycena alexandri</name>
    <dbReference type="NCBI Taxonomy" id="1745969"/>
    <lineage>
        <taxon>Eukaryota</taxon>
        <taxon>Fungi</taxon>
        <taxon>Dikarya</taxon>
        <taxon>Basidiomycota</taxon>
        <taxon>Agaricomycotina</taxon>
        <taxon>Agaricomycetes</taxon>
        <taxon>Agaricomycetidae</taxon>
        <taxon>Agaricales</taxon>
        <taxon>Marasmiineae</taxon>
        <taxon>Mycenaceae</taxon>
        <taxon>Mycena</taxon>
    </lineage>
</organism>
<reference evidence="1" key="1">
    <citation type="submission" date="2023-03" db="EMBL/GenBank/DDBJ databases">
        <title>Massive genome expansion in bonnet fungi (Mycena s.s.) driven by repeated elements and novel gene families across ecological guilds.</title>
        <authorList>
            <consortium name="Lawrence Berkeley National Laboratory"/>
            <person name="Harder C.B."/>
            <person name="Miyauchi S."/>
            <person name="Viragh M."/>
            <person name="Kuo A."/>
            <person name="Thoen E."/>
            <person name="Andreopoulos B."/>
            <person name="Lu D."/>
            <person name="Skrede I."/>
            <person name="Drula E."/>
            <person name="Henrissat B."/>
            <person name="Morin E."/>
            <person name="Kohler A."/>
            <person name="Barry K."/>
            <person name="LaButti K."/>
            <person name="Morin E."/>
            <person name="Salamov A."/>
            <person name="Lipzen A."/>
            <person name="Mereny Z."/>
            <person name="Hegedus B."/>
            <person name="Baldrian P."/>
            <person name="Stursova M."/>
            <person name="Weitz H."/>
            <person name="Taylor A."/>
            <person name="Grigoriev I.V."/>
            <person name="Nagy L.G."/>
            <person name="Martin F."/>
            <person name="Kauserud H."/>
        </authorList>
    </citation>
    <scope>NUCLEOTIDE SEQUENCE</scope>
    <source>
        <strain evidence="1">CBHHK200</strain>
    </source>
</reference>
<accession>A0AAD6SZV6</accession>
<evidence type="ECO:0000313" key="2">
    <source>
        <dbReference type="Proteomes" id="UP001218188"/>
    </source>
</evidence>
<protein>
    <submittedName>
        <fullName evidence="1">Uncharacterized protein</fullName>
    </submittedName>
</protein>
<dbReference type="EMBL" id="JARJCM010000045">
    <property type="protein sequence ID" value="KAJ7036116.1"/>
    <property type="molecule type" value="Genomic_DNA"/>
</dbReference>
<dbReference type="Proteomes" id="UP001218188">
    <property type="component" value="Unassembled WGS sequence"/>
</dbReference>
<dbReference type="AlphaFoldDB" id="A0AAD6SZV6"/>
<gene>
    <name evidence="1" type="ORF">C8F04DRAFT_1181655</name>
</gene>
<evidence type="ECO:0000313" key="1">
    <source>
        <dbReference type="EMBL" id="KAJ7036116.1"/>
    </source>
</evidence>
<comment type="caution">
    <text evidence="1">The sequence shown here is derived from an EMBL/GenBank/DDBJ whole genome shotgun (WGS) entry which is preliminary data.</text>
</comment>
<name>A0AAD6SZV6_9AGAR</name>